<dbReference type="Pfam" id="PF22757">
    <property type="entry name" value="GeBP-like_C"/>
    <property type="match status" value="1"/>
</dbReference>
<accession>A0A6J0LDB6</accession>
<dbReference type="GeneID" id="108828919"/>
<feature type="compositionally biased region" description="Basic and acidic residues" evidence="1">
    <location>
        <begin position="92"/>
        <end position="122"/>
    </location>
</feature>
<feature type="region of interest" description="Disordered" evidence="1">
    <location>
        <begin position="1"/>
        <end position="122"/>
    </location>
</feature>
<name>A0A6J0LDB6_RAPSA</name>
<reference evidence="3" key="1">
    <citation type="journal article" date="2019" name="Database">
        <title>The radish genome database (RadishGD): an integrated information resource for radish genomics.</title>
        <authorList>
            <person name="Yu H.J."/>
            <person name="Baek S."/>
            <person name="Lee Y.J."/>
            <person name="Cho A."/>
            <person name="Mun J.H."/>
        </authorList>
    </citation>
    <scope>NUCLEOTIDE SEQUENCE [LARGE SCALE GENOMIC DNA]</scope>
    <source>
        <strain evidence="3">cv. WK10039</strain>
    </source>
</reference>
<dbReference type="OrthoDB" id="661680at2759"/>
<proteinExistence type="predicted"/>
<dbReference type="RefSeq" id="XP_018458077.1">
    <property type="nucleotide sequence ID" value="XM_018602575.2"/>
</dbReference>
<evidence type="ECO:0000313" key="3">
    <source>
        <dbReference type="Proteomes" id="UP000504610"/>
    </source>
</evidence>
<evidence type="ECO:0000256" key="1">
    <source>
        <dbReference type="SAM" id="MobiDB-lite"/>
    </source>
</evidence>
<organism evidence="3 4">
    <name type="scientific">Raphanus sativus</name>
    <name type="common">Radish</name>
    <name type="synonym">Raphanus raphanistrum var. sativus</name>
    <dbReference type="NCBI Taxonomy" id="3726"/>
    <lineage>
        <taxon>Eukaryota</taxon>
        <taxon>Viridiplantae</taxon>
        <taxon>Streptophyta</taxon>
        <taxon>Embryophyta</taxon>
        <taxon>Tracheophyta</taxon>
        <taxon>Spermatophyta</taxon>
        <taxon>Magnoliopsida</taxon>
        <taxon>eudicotyledons</taxon>
        <taxon>Gunneridae</taxon>
        <taxon>Pentapetalae</taxon>
        <taxon>rosids</taxon>
        <taxon>malvids</taxon>
        <taxon>Brassicales</taxon>
        <taxon>Brassicaceae</taxon>
        <taxon>Brassiceae</taxon>
        <taxon>Raphanus</taxon>
    </lineage>
</organism>
<sequence length="219" mass="24702">MNKRRNSLAFSSDDDDDTSSSEKEDQPEPRPSSSIAVPGKRRPTRTSDSDSGSETNTDSDSDTEQPRNQRSGKAILAKDKSTPPLPKSGTKRPSEETSRETNSKREKKDEEKKMTKDSKKKGLETAVKSNGISNVDDMRVLVHESDWFEKYFLVRGIAGFCVDEHYVKQCWRGLPVETKKKVEEKVKMLQANEIEFVLHKTQILHEVTSMIVGASKNKP</sequence>
<keyword evidence="3" id="KW-1185">Reference proteome</keyword>
<gene>
    <name evidence="4" type="primary">LOC108828919</name>
</gene>
<feature type="domain" description="Glabrous enhancer-binding protein-like C-terminal" evidence="2">
    <location>
        <begin position="146"/>
        <end position="211"/>
    </location>
</feature>
<protein>
    <submittedName>
        <fullName evidence="4">Probable transcription factor At1g61730</fullName>
    </submittedName>
</protein>
<dbReference type="AlphaFoldDB" id="A0A6J0LDB6"/>
<dbReference type="KEGG" id="rsz:108828919"/>
<dbReference type="InterPro" id="IPR053933">
    <property type="entry name" value="GeBP-like_C"/>
</dbReference>
<evidence type="ECO:0000313" key="4">
    <source>
        <dbReference type="RefSeq" id="XP_018458077.1"/>
    </source>
</evidence>
<reference evidence="4" key="2">
    <citation type="submission" date="2025-08" db="UniProtKB">
        <authorList>
            <consortium name="RefSeq"/>
        </authorList>
    </citation>
    <scope>IDENTIFICATION</scope>
    <source>
        <tissue evidence="4">Leaf</tissue>
    </source>
</reference>
<evidence type="ECO:0000259" key="2">
    <source>
        <dbReference type="Pfam" id="PF22757"/>
    </source>
</evidence>
<dbReference type="Proteomes" id="UP000504610">
    <property type="component" value="Chromosome 4"/>
</dbReference>